<protein>
    <recommendedName>
        <fullName evidence="3">Zinc-binding metallo-peptidase</fullName>
    </recommendedName>
</protein>
<evidence type="ECO:0000313" key="1">
    <source>
        <dbReference type="EMBL" id="ATB31163.1"/>
    </source>
</evidence>
<proteinExistence type="predicted"/>
<evidence type="ECO:0008006" key="3">
    <source>
        <dbReference type="Google" id="ProtNLM"/>
    </source>
</evidence>
<keyword evidence="2" id="KW-1185">Reference proteome</keyword>
<dbReference type="AlphaFoldDB" id="A0A250IIV2"/>
<dbReference type="Pfam" id="PF15887">
    <property type="entry name" value="Peptidase_Mx"/>
    <property type="match status" value="1"/>
</dbReference>
<dbReference type="Gene3D" id="3.40.390.70">
    <property type="match status" value="1"/>
</dbReference>
<dbReference type="Proteomes" id="UP000217289">
    <property type="component" value="Chromosome"/>
</dbReference>
<gene>
    <name evidence="1" type="ORF">MEBOL_004625</name>
</gene>
<accession>A0A250IIV2</accession>
<name>A0A250IIV2_9BACT</name>
<dbReference type="InterPro" id="IPR031321">
    <property type="entry name" value="UCP012641"/>
</dbReference>
<dbReference type="OrthoDB" id="9773016at2"/>
<dbReference type="EMBL" id="CP022163">
    <property type="protein sequence ID" value="ATB31163.1"/>
    <property type="molecule type" value="Genomic_DNA"/>
</dbReference>
<organism evidence="1 2">
    <name type="scientific">Melittangium boletus DSM 14713</name>
    <dbReference type="NCBI Taxonomy" id="1294270"/>
    <lineage>
        <taxon>Bacteria</taxon>
        <taxon>Pseudomonadati</taxon>
        <taxon>Myxococcota</taxon>
        <taxon>Myxococcia</taxon>
        <taxon>Myxococcales</taxon>
        <taxon>Cystobacterineae</taxon>
        <taxon>Archangiaceae</taxon>
        <taxon>Melittangium</taxon>
    </lineage>
</organism>
<dbReference type="KEGG" id="mbd:MEBOL_004625"/>
<evidence type="ECO:0000313" key="2">
    <source>
        <dbReference type="Proteomes" id="UP000217289"/>
    </source>
</evidence>
<sequence>MPPTQPDLLVMREKHSTEHGEGRGRLSPQREALLSARIKDLSLRLAGTPLERSIAQLHAELEAKGISFKPQCYLSDEWGCPSGVPVIGLPFYLADPNLLSIEADLGGGAETEAEILMYLRHEAGHAFNYAYRLYETEDWLHTFGDYSRPYRDDYKPQPFSRRYVTHISGWYAQKHPDEDFAETFAVWLTPGSDWARRYQGWGALKKLRYVEAIVAKLGRRPPVVSLATPDFTTEEMEGTVQDHYRQRDLDEKVDLELRDAFDQSLEDIFEGPGEAPVRAETLVRAERQRMMALVSQYSGVSRGVVRALVEHLIERTADMNLTLHPDDSREAICRLVSLVTVMSMNYLYTDRFFEE</sequence>
<reference evidence="1 2" key="1">
    <citation type="submission" date="2017-06" db="EMBL/GenBank/DDBJ databases">
        <authorList>
            <person name="Kim H.J."/>
            <person name="Triplett B.A."/>
        </authorList>
    </citation>
    <scope>NUCLEOTIDE SEQUENCE [LARGE SCALE GENOMIC DNA]</scope>
    <source>
        <strain evidence="1 2">DSM 14713</strain>
    </source>
</reference>